<dbReference type="OrthoDB" id="185373at2759"/>
<dbReference type="EMBL" id="JAEUBG010005724">
    <property type="protein sequence ID" value="KAH3672977.1"/>
    <property type="molecule type" value="Genomic_DNA"/>
</dbReference>
<keyword evidence="3" id="KW-1185">Reference proteome</keyword>
<reference evidence="2" key="1">
    <citation type="journal article" date="2021" name="Open Biol.">
        <title>Shared evolutionary footprints suggest mitochondrial oxidative damage underlies multiple complex I losses in fungi.</title>
        <authorList>
            <person name="Schikora-Tamarit M.A."/>
            <person name="Marcet-Houben M."/>
            <person name="Nosek J."/>
            <person name="Gabaldon T."/>
        </authorList>
    </citation>
    <scope>NUCLEOTIDE SEQUENCE</scope>
    <source>
        <strain evidence="2">CBS2887</strain>
    </source>
</reference>
<proteinExistence type="predicted"/>
<evidence type="ECO:0000313" key="3">
    <source>
        <dbReference type="Proteomes" id="UP000774326"/>
    </source>
</evidence>
<evidence type="ECO:0000313" key="2">
    <source>
        <dbReference type="EMBL" id="KAH3672977.1"/>
    </source>
</evidence>
<accession>A0A9P8PJ06</accession>
<dbReference type="Proteomes" id="UP000774326">
    <property type="component" value="Unassembled WGS sequence"/>
</dbReference>
<dbReference type="PANTHER" id="PTHR47932:SF44">
    <property type="entry name" value="MIOREX COMPLEX COMPONENT 1"/>
    <property type="match status" value="1"/>
</dbReference>
<sequence>MAFKVSSQALILRSTPTTGTSATSSSASASLLTADLINWASQHHQTSSNSTNNQLMRSFIIPSYSQCHAVISKISNYSWRSSPSSYAYTSSFASFPSQLSKNGRQHQQLSIRYQSSKSISSSSVEKSMLSDSSAFLLDKSKQHIVELLDNSEGRYTKEDIDTLCELVGVLGSNSRSSQGESSKFVVENHSRISEILLRYRRYDTLVNFINLQNQEQHFSNWELEDLGYLIKASLLQPSCNTFTTSIFELIRHLPVPQLKALAPEITNHFMNVNKKPMKAFEFWIHSVQVIHPDFKLANHSHSRHFMQLLTTILNRCNVVNDVITTSGKMVTDPEHRRNLNLSLSFAYLRADKFKSNVELWLLTHQLTKYGDTQWLNTIKSYFALGQFEKGYQLWLEGVRRAGVVEPNGVKSVCESFELIQDMNRVSQDTLRDVLKTGLIPIKSVKRLILKSISHCKSTQSKSIMPAYQLYQSSLRPSQSQESIDIINIFLEQVDASNTTEYELFQELMSEIGPNAGSFLVILKDLAQSGDLTSASKLIEVVSQQSKDKYLTVDHYTELLNLMINHKADDLNLVNETLTNLRKSMKTLEIKPDLRFVDRLIKLKWKVGNYAQVKTLYERFVQQGVIVPGSTNLGLLDTVIKALFRLKDYEAAKSVWSIVEDTVVKSVNGKNSGYYAIKLNYLAELGKVEQVKLIINQIMPADKIVVNSRHYHSLFSVLNRKKLYTEVVEEYSKIPQSMITSRLYRDLLLALVRLEVINRGNFDNPHAIVQDLLESDNQHKKKFHFKSIKPLVTTLTKLHQQDRALDLITRFEQTQREHAAANTLNLIKAKLLIYGKSSTQSSQQYFKLLFAQFQELMRNILSHQDKAPHGLKKVYGPLIKPLIRHYEQQRSLKDFASMFSDLVFIHKFTFDSKTYNYTVRHLLRNQQTFQTGLMLIERKLIGGYVHNVNEGLRLGALRRRGTHGASPRVGGRGGPTIAWGTITREQNVNMIYNYILRIVRSGETAGLTKDEIIEKHLKVKYPRLIKSIERKLKKRFEARDRAMERMKLQLKGEEKEKSNKLID</sequence>
<dbReference type="Gene3D" id="1.25.40.10">
    <property type="entry name" value="Tetratricopeptide repeat domain"/>
    <property type="match status" value="1"/>
</dbReference>
<dbReference type="AlphaFoldDB" id="A0A9P8PJ06"/>
<comment type="caution">
    <text evidence="2">The sequence shown here is derived from an EMBL/GenBank/DDBJ whole genome shotgun (WGS) entry which is preliminary data.</text>
</comment>
<keyword evidence="1" id="KW-0677">Repeat</keyword>
<organism evidence="2 3">
    <name type="scientific">Wickerhamomyces pijperi</name>
    <name type="common">Yeast</name>
    <name type="synonym">Pichia pijperi</name>
    <dbReference type="NCBI Taxonomy" id="599730"/>
    <lineage>
        <taxon>Eukaryota</taxon>
        <taxon>Fungi</taxon>
        <taxon>Dikarya</taxon>
        <taxon>Ascomycota</taxon>
        <taxon>Saccharomycotina</taxon>
        <taxon>Saccharomycetes</taxon>
        <taxon>Phaffomycetales</taxon>
        <taxon>Wickerhamomycetaceae</taxon>
        <taxon>Wickerhamomyces</taxon>
    </lineage>
</organism>
<dbReference type="PANTHER" id="PTHR47932">
    <property type="entry name" value="ATPASE EXPRESSION PROTEIN 3"/>
    <property type="match status" value="1"/>
</dbReference>
<gene>
    <name evidence="2" type="ORF">WICPIJ_009949</name>
</gene>
<reference evidence="2" key="2">
    <citation type="submission" date="2021-01" db="EMBL/GenBank/DDBJ databases">
        <authorList>
            <person name="Schikora-Tamarit M.A."/>
        </authorList>
    </citation>
    <scope>NUCLEOTIDE SEQUENCE</scope>
    <source>
        <strain evidence="2">CBS2887</strain>
    </source>
</reference>
<dbReference type="InterPro" id="IPR011990">
    <property type="entry name" value="TPR-like_helical_dom_sf"/>
</dbReference>
<evidence type="ECO:0000256" key="1">
    <source>
        <dbReference type="ARBA" id="ARBA00022737"/>
    </source>
</evidence>
<protein>
    <submittedName>
        <fullName evidence="2">Uncharacterized protein</fullName>
    </submittedName>
</protein>
<name>A0A9P8PJ06_WICPI</name>